<accession>A0A9D5AL88</accession>
<keyword evidence="7" id="KW-1185">Reference proteome</keyword>
<dbReference type="PANTHER" id="PTHR47449:SF2">
    <property type="entry name" value="GLYCEROPHOSPHODIESTER PHOSPHODIESTERASE GDPD4"/>
    <property type="match status" value="1"/>
</dbReference>
<comment type="catalytic activity">
    <reaction evidence="3">
        <text>a sn-glycero-3-phosphodiester + H2O = an alcohol + sn-glycerol 3-phosphate + H(+)</text>
        <dbReference type="Rhea" id="RHEA:12969"/>
        <dbReference type="ChEBI" id="CHEBI:15377"/>
        <dbReference type="ChEBI" id="CHEBI:15378"/>
        <dbReference type="ChEBI" id="CHEBI:30879"/>
        <dbReference type="ChEBI" id="CHEBI:57597"/>
        <dbReference type="ChEBI" id="CHEBI:83408"/>
        <dbReference type="EC" id="3.1.4.46"/>
    </reaction>
</comment>
<dbReference type="Pfam" id="PF03009">
    <property type="entry name" value="GDPD"/>
    <property type="match status" value="1"/>
</dbReference>
<dbReference type="InterPro" id="IPR030395">
    <property type="entry name" value="GP_PDE_dom"/>
</dbReference>
<feature type="domain" description="GP-PDE" evidence="5">
    <location>
        <begin position="7"/>
        <end position="187"/>
    </location>
</feature>
<dbReference type="Proteomes" id="UP001058974">
    <property type="component" value="Chromosome 5"/>
</dbReference>
<dbReference type="Gene3D" id="3.20.20.190">
    <property type="entry name" value="Phosphatidylinositol (PI) phosphodiesterase"/>
    <property type="match status" value="1"/>
</dbReference>
<proteinExistence type="predicted"/>
<name>A0A9D5AL88_PEA</name>
<dbReference type="Gramene" id="Psat05G0650900-T3">
    <property type="protein sequence ID" value="KAI5411456.1"/>
    <property type="gene ID" value="KIW84_056509"/>
</dbReference>
<dbReference type="AlphaFoldDB" id="A0A9D5AL88"/>
<gene>
    <name evidence="6" type="ORF">KIW84_056509</name>
</gene>
<feature type="region of interest" description="Disordered" evidence="4">
    <location>
        <begin position="1"/>
        <end position="33"/>
    </location>
</feature>
<evidence type="ECO:0000256" key="1">
    <source>
        <dbReference type="ARBA" id="ARBA00012247"/>
    </source>
</evidence>
<dbReference type="EMBL" id="JAMSHJ010000005">
    <property type="protein sequence ID" value="KAI5411456.1"/>
    <property type="molecule type" value="Genomic_DNA"/>
</dbReference>
<evidence type="ECO:0000256" key="2">
    <source>
        <dbReference type="ARBA" id="ARBA00022798"/>
    </source>
</evidence>
<dbReference type="InterPro" id="IPR017946">
    <property type="entry name" value="PLC-like_Pdiesterase_TIM-brl"/>
</dbReference>
<dbReference type="GO" id="GO:0006629">
    <property type="term" value="P:lipid metabolic process"/>
    <property type="evidence" value="ECO:0007669"/>
    <property type="project" value="InterPro"/>
</dbReference>
<evidence type="ECO:0000259" key="5">
    <source>
        <dbReference type="Pfam" id="PF03009"/>
    </source>
</evidence>
<evidence type="ECO:0000256" key="4">
    <source>
        <dbReference type="SAM" id="MobiDB-lite"/>
    </source>
</evidence>
<organism evidence="6 7">
    <name type="scientific">Pisum sativum</name>
    <name type="common">Garden pea</name>
    <name type="synonym">Lathyrus oleraceus</name>
    <dbReference type="NCBI Taxonomy" id="3888"/>
    <lineage>
        <taxon>Eukaryota</taxon>
        <taxon>Viridiplantae</taxon>
        <taxon>Streptophyta</taxon>
        <taxon>Embryophyta</taxon>
        <taxon>Tracheophyta</taxon>
        <taxon>Spermatophyta</taxon>
        <taxon>Magnoliopsida</taxon>
        <taxon>eudicotyledons</taxon>
        <taxon>Gunneridae</taxon>
        <taxon>Pentapetalae</taxon>
        <taxon>rosids</taxon>
        <taxon>fabids</taxon>
        <taxon>Fabales</taxon>
        <taxon>Fabaceae</taxon>
        <taxon>Papilionoideae</taxon>
        <taxon>50 kb inversion clade</taxon>
        <taxon>NPAAA clade</taxon>
        <taxon>Hologalegina</taxon>
        <taxon>IRL clade</taxon>
        <taxon>Fabeae</taxon>
        <taxon>Lathyrus</taxon>
    </lineage>
</organism>
<evidence type="ECO:0000313" key="6">
    <source>
        <dbReference type="EMBL" id="KAI5411456.1"/>
    </source>
</evidence>
<dbReference type="EC" id="3.1.4.46" evidence="1"/>
<protein>
    <recommendedName>
        <fullName evidence="1">glycerophosphodiester phosphodiesterase</fullName>
        <ecNumber evidence="1">3.1.4.46</ecNumber>
    </recommendedName>
</protein>
<evidence type="ECO:0000256" key="3">
    <source>
        <dbReference type="ARBA" id="ARBA00047512"/>
    </source>
</evidence>
<dbReference type="GO" id="GO:0006071">
    <property type="term" value="P:glycerol metabolic process"/>
    <property type="evidence" value="ECO:0007669"/>
    <property type="project" value="UniProtKB-KW"/>
</dbReference>
<evidence type="ECO:0000313" key="7">
    <source>
        <dbReference type="Proteomes" id="UP001058974"/>
    </source>
</evidence>
<reference evidence="6 7" key="1">
    <citation type="journal article" date="2022" name="Nat. Genet.">
        <title>Improved pea reference genome and pan-genome highlight genomic features and evolutionary characteristics.</title>
        <authorList>
            <person name="Yang T."/>
            <person name="Liu R."/>
            <person name="Luo Y."/>
            <person name="Hu S."/>
            <person name="Wang D."/>
            <person name="Wang C."/>
            <person name="Pandey M.K."/>
            <person name="Ge S."/>
            <person name="Xu Q."/>
            <person name="Li N."/>
            <person name="Li G."/>
            <person name="Huang Y."/>
            <person name="Saxena R.K."/>
            <person name="Ji Y."/>
            <person name="Li M."/>
            <person name="Yan X."/>
            <person name="He Y."/>
            <person name="Liu Y."/>
            <person name="Wang X."/>
            <person name="Xiang C."/>
            <person name="Varshney R.K."/>
            <person name="Ding H."/>
            <person name="Gao S."/>
            <person name="Zong X."/>
        </authorList>
    </citation>
    <scope>NUCLEOTIDE SEQUENCE [LARGE SCALE GENOMIC DNA]</scope>
    <source>
        <strain evidence="6 7">cv. Zhongwan 6</strain>
    </source>
</reference>
<sequence length="210" mass="23398">MIGRDLQRLSGNTSSRVGHMSSKQIRELSASHQSTEKINDESIATIQDALMLAASSVRQIILDVKVGPPLYEKGLAKDVLSIVEQTGCKNCLIWAKSDNLARDVIKLSSEIAVGYIVMKEPSTGAISKLLRMRGAEVVGVYHPLIDEKLMKVLHRRRKKVFAWTVDDADSMEKLLFQQVDAIVSSNPTLLQRLMQDIKTQCFEEGYSLPN</sequence>
<dbReference type="CDD" id="cd08556">
    <property type="entry name" value="GDPD"/>
    <property type="match status" value="1"/>
</dbReference>
<dbReference type="PANTHER" id="PTHR47449">
    <property type="entry name" value="GLYCEROPHOSPHODIESTER PHOSPHODIESTERASE GDPD4"/>
    <property type="match status" value="1"/>
</dbReference>
<dbReference type="GO" id="GO:0008889">
    <property type="term" value="F:glycerophosphodiester phosphodiesterase activity"/>
    <property type="evidence" value="ECO:0007669"/>
    <property type="project" value="UniProtKB-EC"/>
</dbReference>
<keyword evidence="2" id="KW-0319">Glycerol metabolism</keyword>
<dbReference type="SUPFAM" id="SSF51695">
    <property type="entry name" value="PLC-like phosphodiesterases"/>
    <property type="match status" value="1"/>
</dbReference>
<dbReference type="InterPro" id="IPR044236">
    <property type="entry name" value="GDPD4"/>
</dbReference>
<comment type="caution">
    <text evidence="6">The sequence shown here is derived from an EMBL/GenBank/DDBJ whole genome shotgun (WGS) entry which is preliminary data.</text>
</comment>